<accession>A0A3D8HJB9</accession>
<keyword evidence="1" id="KW-0175">Coiled coil</keyword>
<dbReference type="SUPFAM" id="SSF52540">
    <property type="entry name" value="P-loop containing nucleoside triphosphate hydrolases"/>
    <property type="match status" value="1"/>
</dbReference>
<comment type="caution">
    <text evidence="4">The sequence shown here is derived from an EMBL/GenBank/DDBJ whole genome shotgun (WGS) entry which is preliminary data.</text>
</comment>
<name>A0A3D8HJB9_9BACT</name>
<dbReference type="Proteomes" id="UP000256321">
    <property type="component" value="Unassembled WGS sequence"/>
</dbReference>
<evidence type="ECO:0000256" key="2">
    <source>
        <dbReference type="SAM" id="MobiDB-lite"/>
    </source>
</evidence>
<reference evidence="3 6" key="2">
    <citation type="submission" date="2020-08" db="EMBL/GenBank/DDBJ databases">
        <title>Genome public.</title>
        <authorList>
            <person name="Liu C."/>
            <person name="Sun Q."/>
        </authorList>
    </citation>
    <scope>NUCLEOTIDE SEQUENCE [LARGE SCALE GENOMIC DNA]</scope>
    <source>
        <strain evidence="3 6">426_9</strain>
    </source>
</reference>
<evidence type="ECO:0000313" key="3">
    <source>
        <dbReference type="EMBL" id="MBC8600409.1"/>
    </source>
</evidence>
<dbReference type="Pfam" id="PF13558">
    <property type="entry name" value="SbcC_Walker_B"/>
    <property type="match status" value="1"/>
</dbReference>
<gene>
    <name evidence="4" type="ORF">DWU89_01600</name>
    <name evidence="3" type="ORF">H8784_01585</name>
</gene>
<keyword evidence="4" id="KW-0269">Exonuclease</keyword>
<feature type="coiled-coil region" evidence="1">
    <location>
        <begin position="302"/>
        <end position="372"/>
    </location>
</feature>
<feature type="coiled-coil region" evidence="1">
    <location>
        <begin position="398"/>
        <end position="446"/>
    </location>
</feature>
<feature type="region of interest" description="Disordered" evidence="2">
    <location>
        <begin position="748"/>
        <end position="796"/>
    </location>
</feature>
<keyword evidence="6" id="KW-1185">Reference proteome</keyword>
<organism evidence="4 5">
    <name type="scientific">Parabacteroides acidifaciens</name>
    <dbReference type="NCBI Taxonomy" id="2290935"/>
    <lineage>
        <taxon>Bacteria</taxon>
        <taxon>Pseudomonadati</taxon>
        <taxon>Bacteroidota</taxon>
        <taxon>Bacteroidia</taxon>
        <taxon>Bacteroidales</taxon>
        <taxon>Tannerellaceae</taxon>
        <taxon>Parabacteroides</taxon>
    </lineage>
</organism>
<dbReference type="Gene3D" id="1.10.287.1490">
    <property type="match status" value="1"/>
</dbReference>
<evidence type="ECO:0000313" key="4">
    <source>
        <dbReference type="EMBL" id="RDU51031.1"/>
    </source>
</evidence>
<evidence type="ECO:0000313" key="6">
    <source>
        <dbReference type="Proteomes" id="UP000629596"/>
    </source>
</evidence>
<keyword evidence="4" id="KW-0540">Nuclease</keyword>
<reference evidence="4 5" key="1">
    <citation type="submission" date="2018-07" db="EMBL/GenBank/DDBJ databases">
        <title>Parabacteroides acidifaciens nov. sp., isolated from human feces.</title>
        <authorList>
            <person name="Wang Y.J."/>
        </authorList>
    </citation>
    <scope>NUCLEOTIDE SEQUENCE [LARGE SCALE GENOMIC DNA]</scope>
    <source>
        <strain evidence="4 5">426-9</strain>
    </source>
</reference>
<proteinExistence type="predicted"/>
<evidence type="ECO:0000256" key="1">
    <source>
        <dbReference type="SAM" id="Coils"/>
    </source>
</evidence>
<sequence length="1124" mass="130088">MKNEVGQVGHRLQYMELLNWGTFNNKIWRITPQGENSLLTGAVGSGKSTVVDASTCLLVPYNRITFNKAAGAESKERNLASYIKGNYSSKSDELTNASKAVSLRYTKSGEATFTVIIANFYNAGYNTHTSLAQLFWIENGSNVRKLLLIGSEPLTIKEHFSGFADIKELKKRLRTNNCIEIFDDNFTRYSQRFRQLFGMNSDKAIELFYQTVSMKSVSSLTNFVREQMLEPTNIQEQIDELKKRFDNLHQAHAAVMEARKQRDILNPLTGLDHEYSQVEEQLHEIEVLLSDAIPAYFADKKISLLQKEIANCKRKLTQQENQIKQAETELDTCRNTMNELRQAIHDNGGARLDQIKTEIAQAAKDQQDKKKQHEEYLQLTQQCGLPAANTEQTFYRNLKSAEEKQDEIQKERDKLTKLQGTKIAEHLNTRQEIDMQKQEIESLQTRSNQLPSGILEIRKQLVENLGIREEEIPFVGELLQVRSKDKEWEGALERLLRGFGISMLVPDRYYHLVSGFVNANKLQDNRHKGIRLEYFRIPAESKQQSALIEDLSPSSAVNKINIKPNTTFYNWIEKELVHRFNLQCVSLDEFQHVSDGITKEGQIKTGRLRHVKDDRRDLWDRRNFILGWSNKEKIQAIESYLKSLLSQYKTEETGIEELSKAIDVCNNTRSSLMQIKRFQDWNDLNWQQETERISQLQKEEQELAKSNDLIKTLTERQKQLESKESDLRNQIDKLKDNRGRLNNQVETDYAQLPDLQQQSASLSSENKSAYYPKIESSQPSSSYTLGNIDSQKGELSKSLSGTRLNMQKKRDTLREKITKIMRDYRNAFPFEALELPEDIEARAEYLKILQQVITEGLPAHEAKLKVLLNQDTIKSIVTFDNKLDLHAKQIQKKIEIINRHLEAIEFNKGTYIKLQTVANPNREILEFKENQKACYSNILSTDDAYTEDRFEQVQCILNRFRSNENKDIEWTAQVTDVRQWFLFNVSERYRADDSEKEFYAGTSGKSGGQKEKLAYTILASALAYQFGLNYQEERSQSFRFVVIDEAFGRGDDESTQFGLDLFKKLNLQLLIVTPMQKIHVIENYIHSVHYVSNPEGNESQIRNLSIEEYKAEKSQYHSQIEIIP</sequence>
<feature type="compositionally biased region" description="Polar residues" evidence="2">
    <location>
        <begin position="775"/>
        <end position="790"/>
    </location>
</feature>
<dbReference type="Proteomes" id="UP000629596">
    <property type="component" value="Unassembled WGS sequence"/>
</dbReference>
<dbReference type="Pfam" id="PF13555">
    <property type="entry name" value="AAA_29"/>
    <property type="match status" value="1"/>
</dbReference>
<dbReference type="RefSeq" id="WP_115497941.1">
    <property type="nucleotide sequence ID" value="NZ_JACRTI010000002.1"/>
</dbReference>
<feature type="coiled-coil region" evidence="1">
    <location>
        <begin position="696"/>
        <end position="744"/>
    </location>
</feature>
<protein>
    <submittedName>
        <fullName evidence="4">ATP-dependent exonuclease SbcCD, C subunit-like protein</fullName>
    </submittedName>
</protein>
<dbReference type="InterPro" id="IPR027417">
    <property type="entry name" value="P-loop_NTPase"/>
</dbReference>
<dbReference type="GO" id="GO:0004527">
    <property type="term" value="F:exonuclease activity"/>
    <property type="evidence" value="ECO:0007669"/>
    <property type="project" value="UniProtKB-KW"/>
</dbReference>
<evidence type="ECO:0000313" key="5">
    <source>
        <dbReference type="Proteomes" id="UP000256321"/>
    </source>
</evidence>
<dbReference type="EMBL" id="JACRTI010000002">
    <property type="protein sequence ID" value="MBC8600409.1"/>
    <property type="molecule type" value="Genomic_DNA"/>
</dbReference>
<dbReference type="AlphaFoldDB" id="A0A3D8HJB9"/>
<dbReference type="Gene3D" id="3.40.1140.10">
    <property type="match status" value="1"/>
</dbReference>
<dbReference type="EMBL" id="QREV01000002">
    <property type="protein sequence ID" value="RDU51031.1"/>
    <property type="molecule type" value="Genomic_DNA"/>
</dbReference>
<feature type="compositionally biased region" description="Polar residues" evidence="2">
    <location>
        <begin position="754"/>
        <end position="767"/>
    </location>
</feature>
<keyword evidence="4" id="KW-0378">Hydrolase</keyword>